<organism evidence="2 3">
    <name type="scientific">Ramlibacter alkalitolerans</name>
    <dbReference type="NCBI Taxonomy" id="2039631"/>
    <lineage>
        <taxon>Bacteria</taxon>
        <taxon>Pseudomonadati</taxon>
        <taxon>Pseudomonadota</taxon>
        <taxon>Betaproteobacteria</taxon>
        <taxon>Burkholderiales</taxon>
        <taxon>Comamonadaceae</taxon>
        <taxon>Ramlibacter</taxon>
    </lineage>
</organism>
<comment type="caution">
    <text evidence="2">The sequence shown here is derived from an EMBL/GenBank/DDBJ whole genome shotgun (WGS) entry which is preliminary data.</text>
</comment>
<dbReference type="Proteomes" id="UP000622707">
    <property type="component" value="Unassembled WGS sequence"/>
</dbReference>
<sequence length="203" mass="21020">MNPAAPVHLLVISGSSRTGSLNLALAREACRIAEVQGATARLLDLRALDLPLYDGDIEAGPGVPAQAGELIAAIAAADAVLLVTPEYNGFPPPLVINAFDWMSRARASGTQPAGLKATAGKPAGLLSASPGPLGGLRSMNYLRQYLQMAFAMIVHPRQFALSRADQAFDATGELKDEKAREAVTGVVVSLLQLGAALAAPRGE</sequence>
<evidence type="ECO:0000313" key="3">
    <source>
        <dbReference type="Proteomes" id="UP000622707"/>
    </source>
</evidence>
<evidence type="ECO:0000259" key="1">
    <source>
        <dbReference type="Pfam" id="PF03358"/>
    </source>
</evidence>
<dbReference type="InterPro" id="IPR029039">
    <property type="entry name" value="Flavoprotein-like_sf"/>
</dbReference>
<dbReference type="Pfam" id="PF03358">
    <property type="entry name" value="FMN_red"/>
    <property type="match status" value="1"/>
</dbReference>
<name>A0ABS1JS68_9BURK</name>
<accession>A0ABS1JS68</accession>
<dbReference type="SUPFAM" id="SSF52218">
    <property type="entry name" value="Flavoproteins"/>
    <property type="match status" value="1"/>
</dbReference>
<dbReference type="Gene3D" id="3.40.50.360">
    <property type="match status" value="1"/>
</dbReference>
<reference evidence="2 3" key="1">
    <citation type="journal article" date="2017" name="Int. J. Syst. Evol. Microbiol.">
        <title>Ramlibacter alkalitolerans sp. nov., alkali-tolerant bacterium isolated from soil of ginseng.</title>
        <authorList>
            <person name="Lee D.H."/>
            <person name="Cha C.J."/>
        </authorList>
    </citation>
    <scope>NUCLEOTIDE SEQUENCE [LARGE SCALE GENOMIC DNA]</scope>
    <source>
        <strain evidence="2 3">KACC 19305</strain>
    </source>
</reference>
<dbReference type="PANTHER" id="PTHR30543:SF21">
    <property type="entry name" value="NAD(P)H-DEPENDENT FMN REDUCTASE LOT6"/>
    <property type="match status" value="1"/>
</dbReference>
<gene>
    <name evidence="2" type="ORF">JI746_18300</name>
</gene>
<dbReference type="RefSeq" id="WP_201691607.1">
    <property type="nucleotide sequence ID" value="NZ_JAEQND010000010.1"/>
</dbReference>
<evidence type="ECO:0000313" key="2">
    <source>
        <dbReference type="EMBL" id="MBL0427073.1"/>
    </source>
</evidence>
<keyword evidence="3" id="KW-1185">Reference proteome</keyword>
<feature type="domain" description="NADPH-dependent FMN reductase-like" evidence="1">
    <location>
        <begin position="9"/>
        <end position="164"/>
    </location>
</feature>
<dbReference type="InterPro" id="IPR050712">
    <property type="entry name" value="NAD(P)H-dep_reductase"/>
</dbReference>
<dbReference type="PANTHER" id="PTHR30543">
    <property type="entry name" value="CHROMATE REDUCTASE"/>
    <property type="match status" value="1"/>
</dbReference>
<proteinExistence type="predicted"/>
<protein>
    <submittedName>
        <fullName evidence="2">NAD(P)H-dependent oxidoreductase</fullName>
    </submittedName>
</protein>
<dbReference type="InterPro" id="IPR005025">
    <property type="entry name" value="FMN_Rdtase-like_dom"/>
</dbReference>
<dbReference type="EMBL" id="JAEQND010000010">
    <property type="protein sequence ID" value="MBL0427073.1"/>
    <property type="molecule type" value="Genomic_DNA"/>
</dbReference>